<reference evidence="2 3" key="1">
    <citation type="submission" date="2019-03" db="EMBL/GenBank/DDBJ databases">
        <title>Complete genome assembly of MDR B. fragilis.</title>
        <authorList>
            <person name="Sydenham T.V."/>
            <person name="Hasman H."/>
            <person name="Justesen U.S."/>
        </authorList>
    </citation>
    <scope>NUCLEOTIDE SEQUENCE [LARGE SCALE GENOMIC DNA]</scope>
    <source>
        <strain evidence="2 3">DCMSKEJBY0001B</strain>
    </source>
</reference>
<dbReference type="AlphaFoldDB" id="A0AAE6ETW4"/>
<accession>A0AAE6ETW4</accession>
<gene>
    <name evidence="2" type="ORF">EC80_014825</name>
</gene>
<evidence type="ECO:0000256" key="1">
    <source>
        <dbReference type="SAM" id="MobiDB-lite"/>
    </source>
</evidence>
<dbReference type="EMBL" id="CP036546">
    <property type="protein sequence ID" value="QCQ46038.1"/>
    <property type="molecule type" value="Genomic_DNA"/>
</dbReference>
<name>A0AAE6ETW4_BACFG</name>
<sequence>MEENVKTEKKEEKQPEVNQEKVKRPSLLKRVRRFLGGILSDLADLFKGLGQEMPEPFERQAKAQKRKHIGLFGLVRKIINTMFKIAGRMLKPLVRSYSDMNAAKQKELERKGKIVDGKQFNTGGPEPICPAIDKKHLLQEKQAYKDRMKGKVHFHDCSGDSRRPHSKQQRDERTANRRKI</sequence>
<dbReference type="RefSeq" id="WP_005805823.1">
    <property type="nucleotide sequence ID" value="NZ_CP036546.1"/>
</dbReference>
<dbReference type="Proteomes" id="UP000036847">
    <property type="component" value="Chromosome"/>
</dbReference>
<organism evidence="2 3">
    <name type="scientific">Bacteroides fragilis</name>
    <dbReference type="NCBI Taxonomy" id="817"/>
    <lineage>
        <taxon>Bacteria</taxon>
        <taxon>Pseudomonadati</taxon>
        <taxon>Bacteroidota</taxon>
        <taxon>Bacteroidia</taxon>
        <taxon>Bacteroidales</taxon>
        <taxon>Bacteroidaceae</taxon>
        <taxon>Bacteroides</taxon>
    </lineage>
</organism>
<feature type="region of interest" description="Disordered" evidence="1">
    <location>
        <begin position="150"/>
        <end position="180"/>
    </location>
</feature>
<feature type="region of interest" description="Disordered" evidence="1">
    <location>
        <begin position="1"/>
        <end position="23"/>
    </location>
</feature>
<evidence type="ECO:0000313" key="2">
    <source>
        <dbReference type="EMBL" id="QCQ46038.1"/>
    </source>
</evidence>
<proteinExistence type="predicted"/>
<protein>
    <submittedName>
        <fullName evidence="2">Uncharacterized protein</fullName>
    </submittedName>
</protein>
<evidence type="ECO:0000313" key="3">
    <source>
        <dbReference type="Proteomes" id="UP000036847"/>
    </source>
</evidence>